<protein>
    <submittedName>
        <fullName evidence="1">Uncharacterized protein</fullName>
    </submittedName>
</protein>
<dbReference type="RefSeq" id="WP_208340107.1">
    <property type="nucleotide sequence ID" value="NZ_CAWQFN010000602.1"/>
</dbReference>
<comment type="caution">
    <text evidence="1">The sequence shown here is derived from an EMBL/GenBank/DDBJ whole genome shotgun (WGS) entry which is preliminary data.</text>
</comment>
<evidence type="ECO:0000313" key="1">
    <source>
        <dbReference type="EMBL" id="MDR9896055.1"/>
    </source>
</evidence>
<organism evidence="1 2">
    <name type="scientific">Aetokthonos hydrillicola Thurmond2011</name>
    <dbReference type="NCBI Taxonomy" id="2712845"/>
    <lineage>
        <taxon>Bacteria</taxon>
        <taxon>Bacillati</taxon>
        <taxon>Cyanobacteriota</taxon>
        <taxon>Cyanophyceae</taxon>
        <taxon>Nostocales</taxon>
        <taxon>Hapalosiphonaceae</taxon>
        <taxon>Aetokthonos</taxon>
    </lineage>
</organism>
<evidence type="ECO:0000313" key="2">
    <source>
        <dbReference type="Proteomes" id="UP000667802"/>
    </source>
</evidence>
<gene>
    <name evidence="1" type="ORF">G7B40_016000</name>
</gene>
<name>A0AAP5IBJ7_9CYAN</name>
<reference evidence="2" key="1">
    <citation type="journal article" date="2021" name="Science">
        <title>Hunting the eagle killer: A cyanobacterial neurotoxin causes vacuolar myelinopathy.</title>
        <authorList>
            <person name="Breinlinger S."/>
            <person name="Phillips T.J."/>
            <person name="Haram B.N."/>
            <person name="Mares J."/>
            <person name="Martinez Yerena J.A."/>
            <person name="Hrouzek P."/>
            <person name="Sobotka R."/>
            <person name="Henderson W.M."/>
            <person name="Schmieder P."/>
            <person name="Williams S.M."/>
            <person name="Lauderdale J.D."/>
            <person name="Wilde H.D."/>
            <person name="Gerrin W."/>
            <person name="Kust A."/>
            <person name="Washington J.W."/>
            <person name="Wagner C."/>
            <person name="Geier B."/>
            <person name="Liebeke M."/>
            <person name="Enke H."/>
            <person name="Niedermeyer T.H.J."/>
            <person name="Wilde S.B."/>
        </authorList>
    </citation>
    <scope>NUCLEOTIDE SEQUENCE [LARGE SCALE GENOMIC DNA]</scope>
    <source>
        <strain evidence="2">Thurmond2011</strain>
    </source>
</reference>
<proteinExistence type="predicted"/>
<dbReference type="AlphaFoldDB" id="A0AAP5IBJ7"/>
<sequence>MSLSISSMFDANFYRAANRDLAGLNNTQALLHFQLYGLNEGRAFSPFIDLSFYRASNSDLAKYNNSQLLNHLETYGVAEGRKFSPFVDLNFYHTHYNDLLGLNNEQLFNHLENYGIAEGRQFSPLIDLKYYSKVNADLANYNNQQALVHLELYGLPEGREFSQFFSVNYYKSSNPDLVAAKLTNIQLLEHFELYGLPEGRKSYPGKNTYQAQNGELVSGILPTPSADLSYFGGKTIANLNFFNLYFGGSQSWNTSDIQNIDSSLSEAMSDVRLNSIISQYFPGQSVTSNFLGSRIVEGSLPNTVNKNYIESLFTDYAKNGAFNGYDLASTVFDILLPKSTILTDGTTQSTDGLGGYHGSVHFQGQDGTQKTVYYAIGVYSQTYSYLGVTYSNGIPAFNEPWKSVVATAYHELNEARTDPDVEDAIRNNNNTKFLGWYSIQGGEVGDYPITEAYSYNSVFREVRLINGHGTVPIQVLYSNVIHGPEDPTTILLS</sequence>
<keyword evidence="2" id="KW-1185">Reference proteome</keyword>
<accession>A0AAP5IBJ7</accession>
<dbReference type="Proteomes" id="UP000667802">
    <property type="component" value="Unassembled WGS sequence"/>
</dbReference>
<dbReference type="EMBL" id="JAALHA020000007">
    <property type="protein sequence ID" value="MDR9896055.1"/>
    <property type="molecule type" value="Genomic_DNA"/>
</dbReference>